<gene>
    <name evidence="2" type="ORF">OIDMADRAFT_20633</name>
</gene>
<dbReference type="InParanoid" id="A0A0C3H2E7"/>
<feature type="compositionally biased region" description="Polar residues" evidence="1">
    <location>
        <begin position="51"/>
        <end position="70"/>
    </location>
</feature>
<evidence type="ECO:0000313" key="2">
    <source>
        <dbReference type="EMBL" id="KIM96676.1"/>
    </source>
</evidence>
<proteinExistence type="predicted"/>
<reference evidence="3" key="2">
    <citation type="submission" date="2015-01" db="EMBL/GenBank/DDBJ databases">
        <title>Evolutionary Origins and Diversification of the Mycorrhizal Mutualists.</title>
        <authorList>
            <consortium name="DOE Joint Genome Institute"/>
            <consortium name="Mycorrhizal Genomics Consortium"/>
            <person name="Kohler A."/>
            <person name="Kuo A."/>
            <person name="Nagy L.G."/>
            <person name="Floudas D."/>
            <person name="Copeland A."/>
            <person name="Barry K.W."/>
            <person name="Cichocki N."/>
            <person name="Veneault-Fourrey C."/>
            <person name="LaButti K."/>
            <person name="Lindquist E.A."/>
            <person name="Lipzen A."/>
            <person name="Lundell T."/>
            <person name="Morin E."/>
            <person name="Murat C."/>
            <person name="Riley R."/>
            <person name="Ohm R."/>
            <person name="Sun H."/>
            <person name="Tunlid A."/>
            <person name="Henrissat B."/>
            <person name="Grigoriev I.V."/>
            <person name="Hibbett D.S."/>
            <person name="Martin F."/>
        </authorList>
    </citation>
    <scope>NUCLEOTIDE SEQUENCE [LARGE SCALE GENOMIC DNA]</scope>
    <source>
        <strain evidence="3">Zn</strain>
    </source>
</reference>
<reference evidence="2 3" key="1">
    <citation type="submission" date="2014-04" db="EMBL/GenBank/DDBJ databases">
        <authorList>
            <consortium name="DOE Joint Genome Institute"/>
            <person name="Kuo A."/>
            <person name="Martino E."/>
            <person name="Perotto S."/>
            <person name="Kohler A."/>
            <person name="Nagy L.G."/>
            <person name="Floudas D."/>
            <person name="Copeland A."/>
            <person name="Barry K.W."/>
            <person name="Cichocki N."/>
            <person name="Veneault-Fourrey C."/>
            <person name="LaButti K."/>
            <person name="Lindquist E.A."/>
            <person name="Lipzen A."/>
            <person name="Lundell T."/>
            <person name="Morin E."/>
            <person name="Murat C."/>
            <person name="Sun H."/>
            <person name="Tunlid A."/>
            <person name="Henrissat B."/>
            <person name="Grigoriev I.V."/>
            <person name="Hibbett D.S."/>
            <person name="Martin F."/>
            <person name="Nordberg H.P."/>
            <person name="Cantor M.N."/>
            <person name="Hua S.X."/>
        </authorList>
    </citation>
    <scope>NUCLEOTIDE SEQUENCE [LARGE SCALE GENOMIC DNA]</scope>
    <source>
        <strain evidence="2 3">Zn</strain>
    </source>
</reference>
<feature type="region of interest" description="Disordered" evidence="1">
    <location>
        <begin position="16"/>
        <end position="70"/>
    </location>
</feature>
<protein>
    <submittedName>
        <fullName evidence="2">Uncharacterized protein</fullName>
    </submittedName>
</protein>
<dbReference type="AlphaFoldDB" id="A0A0C3H2E7"/>
<dbReference type="HOGENOM" id="CLU_2758442_0_0_1"/>
<keyword evidence="3" id="KW-1185">Reference proteome</keyword>
<accession>A0A0C3H2E7</accession>
<evidence type="ECO:0000256" key="1">
    <source>
        <dbReference type="SAM" id="MobiDB-lite"/>
    </source>
</evidence>
<sequence length="70" mass="7958">MGSVMSSYELLRERTASLHKERGRKTNFRRIGTSGTSKVGRRPEREEIRDNSSISRSMWVQSNESSLSPG</sequence>
<organism evidence="2 3">
    <name type="scientific">Oidiodendron maius (strain Zn)</name>
    <dbReference type="NCBI Taxonomy" id="913774"/>
    <lineage>
        <taxon>Eukaryota</taxon>
        <taxon>Fungi</taxon>
        <taxon>Dikarya</taxon>
        <taxon>Ascomycota</taxon>
        <taxon>Pezizomycotina</taxon>
        <taxon>Leotiomycetes</taxon>
        <taxon>Leotiomycetes incertae sedis</taxon>
        <taxon>Myxotrichaceae</taxon>
        <taxon>Oidiodendron</taxon>
    </lineage>
</organism>
<dbReference type="Proteomes" id="UP000054321">
    <property type="component" value="Unassembled WGS sequence"/>
</dbReference>
<evidence type="ECO:0000313" key="3">
    <source>
        <dbReference type="Proteomes" id="UP000054321"/>
    </source>
</evidence>
<feature type="compositionally biased region" description="Basic and acidic residues" evidence="1">
    <location>
        <begin position="41"/>
        <end position="50"/>
    </location>
</feature>
<name>A0A0C3H2E7_OIDMZ</name>
<dbReference type="EMBL" id="KN832883">
    <property type="protein sequence ID" value="KIM96676.1"/>
    <property type="molecule type" value="Genomic_DNA"/>
</dbReference>